<dbReference type="OrthoDB" id="9795543at2"/>
<dbReference type="RefSeq" id="WP_160961667.1">
    <property type="nucleotide sequence ID" value="NZ_WVUD01000023.1"/>
</dbReference>
<evidence type="ECO:0000256" key="6">
    <source>
        <dbReference type="ARBA" id="ARBA00023277"/>
    </source>
</evidence>
<keyword evidence="10" id="KW-1185">Reference proteome</keyword>
<dbReference type="InterPro" id="IPR011914">
    <property type="entry name" value="RfaE_dom_II"/>
</dbReference>
<evidence type="ECO:0000313" key="9">
    <source>
        <dbReference type="EMBL" id="MYL84023.1"/>
    </source>
</evidence>
<keyword evidence="2 9" id="KW-0808">Transferase</keyword>
<evidence type="ECO:0000256" key="5">
    <source>
        <dbReference type="ARBA" id="ARBA00022840"/>
    </source>
</evidence>
<evidence type="ECO:0000256" key="7">
    <source>
        <dbReference type="ARBA" id="ARBA00047428"/>
    </source>
</evidence>
<keyword evidence="5" id="KW-0067">ATP-binding</keyword>
<reference evidence="9 10" key="1">
    <citation type="submission" date="2020-01" db="EMBL/GenBank/DDBJ databases">
        <title>Genome sequence of Desulfovibrio aerotolerans DSM 16695(T).</title>
        <authorList>
            <person name="Karnachuk O."/>
            <person name="Avakyan M."/>
            <person name="Mardanov A."/>
            <person name="Kadnikov V."/>
            <person name="Ravin N."/>
        </authorList>
    </citation>
    <scope>NUCLEOTIDE SEQUENCE [LARGE SCALE GENOMIC DNA]</scope>
    <source>
        <strain evidence="9 10">DSM 16695</strain>
    </source>
</reference>
<evidence type="ECO:0000256" key="1">
    <source>
        <dbReference type="ARBA" id="ARBA00012519"/>
    </source>
</evidence>
<dbReference type="NCBIfam" id="TIGR00125">
    <property type="entry name" value="cyt_tran_rel"/>
    <property type="match status" value="1"/>
</dbReference>
<proteinExistence type="predicted"/>
<dbReference type="InterPro" id="IPR004821">
    <property type="entry name" value="Cyt_trans-like"/>
</dbReference>
<evidence type="ECO:0000256" key="3">
    <source>
        <dbReference type="ARBA" id="ARBA00022695"/>
    </source>
</evidence>
<dbReference type="SUPFAM" id="SSF52374">
    <property type="entry name" value="Nucleotidylyl transferase"/>
    <property type="match status" value="1"/>
</dbReference>
<evidence type="ECO:0000256" key="2">
    <source>
        <dbReference type="ARBA" id="ARBA00022679"/>
    </source>
</evidence>
<name>A0A7C9IVL4_9BACT</name>
<feature type="domain" description="Cytidyltransferase-like" evidence="8">
    <location>
        <begin position="29"/>
        <end position="123"/>
    </location>
</feature>
<comment type="catalytic activity">
    <reaction evidence="7">
        <text>D-glycero-beta-D-manno-heptose 1-phosphate + ATP + H(+) = ADP-D-glycero-beta-D-manno-heptose + diphosphate</text>
        <dbReference type="Rhea" id="RHEA:27465"/>
        <dbReference type="ChEBI" id="CHEBI:15378"/>
        <dbReference type="ChEBI" id="CHEBI:30616"/>
        <dbReference type="ChEBI" id="CHEBI:33019"/>
        <dbReference type="ChEBI" id="CHEBI:59967"/>
        <dbReference type="ChEBI" id="CHEBI:61593"/>
        <dbReference type="EC" id="2.7.7.70"/>
    </reaction>
</comment>
<dbReference type="Proteomes" id="UP000482487">
    <property type="component" value="Unassembled WGS sequence"/>
</dbReference>
<gene>
    <name evidence="9" type="primary">rfaE2</name>
    <name evidence="9" type="ORF">GTA51_12870</name>
</gene>
<keyword evidence="6" id="KW-0119">Carbohydrate metabolism</keyword>
<keyword evidence="3 9" id="KW-0548">Nucleotidyltransferase</keyword>
<dbReference type="InterPro" id="IPR014729">
    <property type="entry name" value="Rossmann-like_a/b/a_fold"/>
</dbReference>
<dbReference type="PANTHER" id="PTHR43793:SF2">
    <property type="entry name" value="BIFUNCTIONAL PROTEIN HLDE"/>
    <property type="match status" value="1"/>
</dbReference>
<dbReference type="GO" id="GO:0005975">
    <property type="term" value="P:carbohydrate metabolic process"/>
    <property type="evidence" value="ECO:0007669"/>
    <property type="project" value="InterPro"/>
</dbReference>
<dbReference type="InterPro" id="IPR050385">
    <property type="entry name" value="Archaeal_FAD_synthase"/>
</dbReference>
<evidence type="ECO:0000313" key="10">
    <source>
        <dbReference type="Proteomes" id="UP000482487"/>
    </source>
</evidence>
<accession>A0A7C9IVL4</accession>
<dbReference type="AlphaFoldDB" id="A0A7C9IVL4"/>
<evidence type="ECO:0000256" key="4">
    <source>
        <dbReference type="ARBA" id="ARBA00022741"/>
    </source>
</evidence>
<dbReference type="EC" id="2.7.7.70" evidence="1"/>
<dbReference type="NCBIfam" id="TIGR02199">
    <property type="entry name" value="rfaE_dom_II"/>
    <property type="match status" value="1"/>
</dbReference>
<dbReference type="EMBL" id="WVUD01000023">
    <property type="protein sequence ID" value="MYL84023.1"/>
    <property type="molecule type" value="Genomic_DNA"/>
</dbReference>
<dbReference type="GO" id="GO:0016773">
    <property type="term" value="F:phosphotransferase activity, alcohol group as acceptor"/>
    <property type="evidence" value="ECO:0007669"/>
    <property type="project" value="InterPro"/>
</dbReference>
<dbReference type="Gene3D" id="3.40.50.620">
    <property type="entry name" value="HUPs"/>
    <property type="match status" value="1"/>
</dbReference>
<dbReference type="GO" id="GO:0016779">
    <property type="term" value="F:nucleotidyltransferase activity"/>
    <property type="evidence" value="ECO:0007669"/>
    <property type="project" value="UniProtKB-KW"/>
</dbReference>
<keyword evidence="4" id="KW-0547">Nucleotide-binding</keyword>
<dbReference type="GO" id="GO:0005524">
    <property type="term" value="F:ATP binding"/>
    <property type="evidence" value="ECO:0007669"/>
    <property type="project" value="UniProtKB-KW"/>
</dbReference>
<protein>
    <recommendedName>
        <fullName evidence="1">D-glycero-beta-D-manno-heptose 1-phosphate adenylyltransferase</fullName>
        <ecNumber evidence="1">2.7.7.70</ecNumber>
    </recommendedName>
</protein>
<organism evidence="9 10">
    <name type="scientific">Solidesulfovibrio aerotolerans</name>
    <dbReference type="NCBI Taxonomy" id="295255"/>
    <lineage>
        <taxon>Bacteria</taxon>
        <taxon>Pseudomonadati</taxon>
        <taxon>Thermodesulfobacteriota</taxon>
        <taxon>Desulfovibrionia</taxon>
        <taxon>Desulfovibrionales</taxon>
        <taxon>Desulfovibrionaceae</taxon>
        <taxon>Solidesulfovibrio</taxon>
    </lineage>
</organism>
<sequence>MPFEHAKILSRPALAATIARLRPGRTVVFTNGCFDLLHAGHVDVLTRARALGDLLVLGLNDDASVARLKGPSRPVTPLAQRAYVLAGLACVDFVCPFAEDTPLALITAVLPDVLAKGGDWPVAAIVGGDVVTARGGRVVSLPLVPGLSTTAVIERILVLNSPA</sequence>
<comment type="caution">
    <text evidence="9">The sequence shown here is derived from an EMBL/GenBank/DDBJ whole genome shotgun (WGS) entry which is preliminary data.</text>
</comment>
<dbReference type="Pfam" id="PF01467">
    <property type="entry name" value="CTP_transf_like"/>
    <property type="match status" value="1"/>
</dbReference>
<evidence type="ECO:0000259" key="8">
    <source>
        <dbReference type="Pfam" id="PF01467"/>
    </source>
</evidence>
<dbReference type="PANTHER" id="PTHR43793">
    <property type="entry name" value="FAD SYNTHASE"/>
    <property type="match status" value="1"/>
</dbReference>